<dbReference type="SFLD" id="SFLDG01067">
    <property type="entry name" value="SPASM/twitch_domain_containing"/>
    <property type="match status" value="1"/>
</dbReference>
<comment type="caution">
    <text evidence="8">The sequence shown here is derived from an EMBL/GenBank/DDBJ whole genome shotgun (WGS) entry which is preliminary data.</text>
</comment>
<keyword evidence="9" id="KW-1185">Reference proteome</keyword>
<dbReference type="InterPro" id="IPR013785">
    <property type="entry name" value="Aldolase_TIM"/>
</dbReference>
<dbReference type="SUPFAM" id="SSF102114">
    <property type="entry name" value="Radical SAM enzymes"/>
    <property type="match status" value="1"/>
</dbReference>
<evidence type="ECO:0000256" key="5">
    <source>
        <dbReference type="ARBA" id="ARBA00023014"/>
    </source>
</evidence>
<dbReference type="PROSITE" id="PS51918">
    <property type="entry name" value="RADICAL_SAM"/>
    <property type="match status" value="1"/>
</dbReference>
<dbReference type="Proteomes" id="UP001600943">
    <property type="component" value="Unassembled WGS sequence"/>
</dbReference>
<evidence type="ECO:0000259" key="7">
    <source>
        <dbReference type="PROSITE" id="PS51918"/>
    </source>
</evidence>
<accession>A0ABQ0BFP6</accession>
<feature type="domain" description="Radical SAM core" evidence="7">
    <location>
        <begin position="97"/>
        <end position="332"/>
    </location>
</feature>
<proteinExistence type="inferred from homology"/>
<dbReference type="CDD" id="cd01335">
    <property type="entry name" value="Radical_SAM"/>
    <property type="match status" value="1"/>
</dbReference>
<sequence>MEFNALKFKTDNGNDYIYDNEMGMILPCPDYEYYIIENYYKLDKSEIINNLIAKFNKSEEDAEAAFRYIAIQVSKGCFYKKEEIDKIERITLEDIEMTDMSQLILITTEDCNIRCKYCIYSDNYPDVKSYSKKSMDIKTAKKAVDYYRDLHAKRVKRGFRRKPIITFYGGEPFLAFKLIKEVVKYCKETQFDTLFFVTTNATIFTDEMINFIIENNLIVTFSLDGNESNHNRNRVFSNGKGTFDLVIKNINKLQEAKKKRNISEAISFSCCYDNYTDMVEVIKFFEENHDLFYPYTVFYSQISKLDTNYYDYCKSAHEAGVIETDEYTFGKSVNVLLKEFLEKIMKEETPPISLTALFMAIKYIIWRSRGEMDIMEPSCTPGSKIAVAPDGNFYVCERVSQANSSCIGDVEHGLMIEKINIMIDEYKKIRQENCKRCPVSRLCAMCFMHLSKGNTMEFNYELCSENRRDIPRSLSRAFSILEIMPNAFDVFDSKDANKDLYEIR</sequence>
<evidence type="ECO:0000256" key="6">
    <source>
        <dbReference type="ARBA" id="ARBA00023601"/>
    </source>
</evidence>
<comment type="cofactor">
    <cofactor evidence="1">
        <name>[4Fe-4S] cluster</name>
        <dbReference type="ChEBI" id="CHEBI:49883"/>
    </cofactor>
</comment>
<evidence type="ECO:0000256" key="1">
    <source>
        <dbReference type="ARBA" id="ARBA00001966"/>
    </source>
</evidence>
<dbReference type="InterPro" id="IPR023867">
    <property type="entry name" value="Sulphatase_maturase_rSAM"/>
</dbReference>
<keyword evidence="4" id="KW-0408">Iron</keyword>
<dbReference type="SFLD" id="SFLDG01384">
    <property type="entry name" value="thioether_bond_formation_requi"/>
    <property type="match status" value="1"/>
</dbReference>
<evidence type="ECO:0000256" key="4">
    <source>
        <dbReference type="ARBA" id="ARBA00023004"/>
    </source>
</evidence>
<dbReference type="NCBIfam" id="TIGR04085">
    <property type="entry name" value="rSAM_more_4Fe4S"/>
    <property type="match status" value="1"/>
</dbReference>
<dbReference type="InterPro" id="IPR007197">
    <property type="entry name" value="rSAM"/>
</dbReference>
<dbReference type="Gene3D" id="3.20.20.70">
    <property type="entry name" value="Aldolase class I"/>
    <property type="match status" value="1"/>
</dbReference>
<dbReference type="SMART" id="SM00729">
    <property type="entry name" value="Elp3"/>
    <property type="match status" value="1"/>
</dbReference>
<keyword evidence="3" id="KW-0479">Metal-binding</keyword>
<keyword evidence="2" id="KW-0949">S-adenosyl-L-methionine</keyword>
<evidence type="ECO:0000313" key="8">
    <source>
        <dbReference type="EMBL" id="GAA6410290.1"/>
    </source>
</evidence>
<gene>
    <name evidence="8" type="ORF">K040078D81_44070</name>
</gene>
<dbReference type="InterPro" id="IPR023885">
    <property type="entry name" value="4Fe4S-binding_SPASM_dom"/>
</dbReference>
<protein>
    <recommendedName>
        <fullName evidence="7">Radical SAM core domain-containing protein</fullName>
    </recommendedName>
</protein>
<dbReference type="SFLD" id="SFLDG01386">
    <property type="entry name" value="main_SPASM_domain-containing"/>
    <property type="match status" value="1"/>
</dbReference>
<dbReference type="Pfam" id="PF04055">
    <property type="entry name" value="Radical_SAM"/>
    <property type="match status" value="1"/>
</dbReference>
<evidence type="ECO:0000313" key="9">
    <source>
        <dbReference type="Proteomes" id="UP001600943"/>
    </source>
</evidence>
<dbReference type="InterPro" id="IPR006638">
    <property type="entry name" value="Elp3/MiaA/NifB-like_rSAM"/>
</dbReference>
<evidence type="ECO:0000256" key="2">
    <source>
        <dbReference type="ARBA" id="ARBA00022691"/>
    </source>
</evidence>
<dbReference type="RefSeq" id="WP_390408606.1">
    <property type="nucleotide sequence ID" value="NZ_BAABYW010000001.1"/>
</dbReference>
<dbReference type="SFLD" id="SFLDS00029">
    <property type="entry name" value="Radical_SAM"/>
    <property type="match status" value="1"/>
</dbReference>
<dbReference type="PANTHER" id="PTHR43273">
    <property type="entry name" value="ANAEROBIC SULFATASE-MATURATING ENZYME HOMOLOG ASLB-RELATED"/>
    <property type="match status" value="1"/>
</dbReference>
<organism evidence="8 9">
    <name type="scientific">Blautia hominis</name>
    <dbReference type="NCBI Taxonomy" id="2025493"/>
    <lineage>
        <taxon>Bacteria</taxon>
        <taxon>Bacillati</taxon>
        <taxon>Bacillota</taxon>
        <taxon>Clostridia</taxon>
        <taxon>Lachnospirales</taxon>
        <taxon>Lachnospiraceae</taxon>
        <taxon>Blautia</taxon>
    </lineage>
</organism>
<comment type="similarity">
    <text evidence="6">Belongs to the radical SAM superfamily. Anaerobic sulfatase-maturating enzyme family.</text>
</comment>
<name>A0ABQ0BFP6_9FIRM</name>
<dbReference type="PANTHER" id="PTHR43273:SF3">
    <property type="entry name" value="ANAEROBIC SULFATASE-MATURATING ENZYME HOMOLOG ASLB-RELATED"/>
    <property type="match status" value="1"/>
</dbReference>
<reference evidence="8 9" key="1">
    <citation type="submission" date="2024-04" db="EMBL/GenBank/DDBJ databases">
        <title>Defined microbial consortia suppress multidrug-resistant proinflammatory Enterobacteriaceae via ecological control.</title>
        <authorList>
            <person name="Furuichi M."/>
            <person name="Kawaguchi T."/>
            <person name="Pust M."/>
            <person name="Yasuma K."/>
            <person name="Plichta D."/>
            <person name="Hasegawa N."/>
            <person name="Ohya T."/>
            <person name="Bhattarai S."/>
            <person name="Sasajima S."/>
            <person name="Aoto Y."/>
            <person name="Tuganbaev T."/>
            <person name="Yaginuma M."/>
            <person name="Ueda M."/>
            <person name="Okahashi N."/>
            <person name="Amafuji K."/>
            <person name="Kiridooshi Y."/>
            <person name="Sugita K."/>
            <person name="Strazar M."/>
            <person name="Skelly A."/>
            <person name="Suda W."/>
            <person name="Hattori M."/>
            <person name="Nakamoto N."/>
            <person name="Caballero S."/>
            <person name="Norman J."/>
            <person name="Olle B."/>
            <person name="Tanoue T."/>
            <person name="Arita M."/>
            <person name="Bucci V."/>
            <person name="Atarashi K."/>
            <person name="Xavier R."/>
            <person name="Honda K."/>
        </authorList>
    </citation>
    <scope>NUCLEOTIDE SEQUENCE [LARGE SCALE GENOMIC DNA]</scope>
    <source>
        <strain evidence="9">k04-0078-D8-1</strain>
    </source>
</reference>
<dbReference type="EMBL" id="BAABYW010000001">
    <property type="protein sequence ID" value="GAA6410290.1"/>
    <property type="molecule type" value="Genomic_DNA"/>
</dbReference>
<keyword evidence="5" id="KW-0411">Iron-sulfur</keyword>
<dbReference type="InterPro" id="IPR058240">
    <property type="entry name" value="rSAM_sf"/>
</dbReference>
<evidence type="ECO:0000256" key="3">
    <source>
        <dbReference type="ARBA" id="ARBA00022723"/>
    </source>
</evidence>